<dbReference type="EMBL" id="NMUH01006491">
    <property type="protein sequence ID" value="MQM15384.1"/>
    <property type="molecule type" value="Genomic_DNA"/>
</dbReference>
<sequence>MGSFLLESNCVLCQVSLAIERVADRRFSCCCQQLRPLSGFAGDREGCWLVGPNNEDRDCLYSSRSGWIGSPSWFVDGIFCFSMLPSLMWCVCGVWVAPRWSILRVYPSSGVATGVRGVTPKGAILSQRVGPMRWRRDSVVRHDLVTARFPVAIGLLSWCPSQS</sequence>
<organism evidence="1 2">
    <name type="scientific">Colocasia esculenta</name>
    <name type="common">Wild taro</name>
    <name type="synonym">Arum esculentum</name>
    <dbReference type="NCBI Taxonomy" id="4460"/>
    <lineage>
        <taxon>Eukaryota</taxon>
        <taxon>Viridiplantae</taxon>
        <taxon>Streptophyta</taxon>
        <taxon>Embryophyta</taxon>
        <taxon>Tracheophyta</taxon>
        <taxon>Spermatophyta</taxon>
        <taxon>Magnoliopsida</taxon>
        <taxon>Liliopsida</taxon>
        <taxon>Araceae</taxon>
        <taxon>Aroideae</taxon>
        <taxon>Colocasieae</taxon>
        <taxon>Colocasia</taxon>
    </lineage>
</organism>
<keyword evidence="2" id="KW-1185">Reference proteome</keyword>
<accession>A0A843X7T3</accession>
<name>A0A843X7T3_COLES</name>
<dbReference type="AlphaFoldDB" id="A0A843X7T3"/>
<proteinExistence type="predicted"/>
<comment type="caution">
    <text evidence="1">The sequence shown here is derived from an EMBL/GenBank/DDBJ whole genome shotgun (WGS) entry which is preliminary data.</text>
</comment>
<gene>
    <name evidence="1" type="ORF">Taro_048327</name>
</gene>
<dbReference type="Proteomes" id="UP000652761">
    <property type="component" value="Unassembled WGS sequence"/>
</dbReference>
<protein>
    <submittedName>
        <fullName evidence="1">Uncharacterized protein</fullName>
    </submittedName>
</protein>
<evidence type="ECO:0000313" key="2">
    <source>
        <dbReference type="Proteomes" id="UP000652761"/>
    </source>
</evidence>
<reference evidence="1" key="1">
    <citation type="submission" date="2017-07" db="EMBL/GenBank/DDBJ databases">
        <title>Taro Niue Genome Assembly and Annotation.</title>
        <authorList>
            <person name="Atibalentja N."/>
            <person name="Keating K."/>
            <person name="Fields C.J."/>
        </authorList>
    </citation>
    <scope>NUCLEOTIDE SEQUENCE</scope>
    <source>
        <strain evidence="1">Niue_2</strain>
        <tissue evidence="1">Leaf</tissue>
    </source>
</reference>
<evidence type="ECO:0000313" key="1">
    <source>
        <dbReference type="EMBL" id="MQM15384.1"/>
    </source>
</evidence>